<dbReference type="VEuPathDB" id="FungiDB:FOZG_03892"/>
<name>A0A420MER8_FUSOX</name>
<feature type="transmembrane region" description="Helical" evidence="1">
    <location>
        <begin position="52"/>
        <end position="74"/>
    </location>
</feature>
<dbReference type="VEuPathDB" id="FungiDB:FOIG_03526"/>
<dbReference type="VEuPathDB" id="FungiDB:FOXG_07830"/>
<dbReference type="OrthoDB" id="1523883at2759"/>
<evidence type="ECO:0000313" key="3">
    <source>
        <dbReference type="Proteomes" id="UP000285084"/>
    </source>
</evidence>
<feature type="transmembrane region" description="Helical" evidence="1">
    <location>
        <begin position="6"/>
        <end position="31"/>
    </location>
</feature>
<dbReference type="VEuPathDB" id="FungiDB:HZS61_006177"/>
<evidence type="ECO:0000256" key="1">
    <source>
        <dbReference type="SAM" id="Phobius"/>
    </source>
</evidence>
<evidence type="ECO:0000313" key="2">
    <source>
        <dbReference type="EMBL" id="RKK66587.1"/>
    </source>
</evidence>
<keyword evidence="1" id="KW-0472">Membrane</keyword>
<protein>
    <recommendedName>
        <fullName evidence="4">Integral membrane protein</fullName>
    </recommendedName>
</protein>
<sequence>MSILHLVPVVTSTVSLWFAFDQFFFLGLFLNKKVEPTAKDTLTPYWNTMINTGLPIVVAPLLGTIASTTAILATTTEEYLRDKGSFSWYIASTALAASHFAFVPIILPKIKGLQNGGLTPILRQWMRIHITRSVTVDLFCWITCIVASAKTLSA</sequence>
<comment type="caution">
    <text evidence="2">The sequence shown here is derived from an EMBL/GenBank/DDBJ whole genome shotgun (WGS) entry which is preliminary data.</text>
</comment>
<organism evidence="2 3">
    <name type="scientific">Fusarium oxysporum</name>
    <name type="common">Fusarium vascular wilt</name>
    <dbReference type="NCBI Taxonomy" id="5507"/>
    <lineage>
        <taxon>Eukaryota</taxon>
        <taxon>Fungi</taxon>
        <taxon>Dikarya</taxon>
        <taxon>Ascomycota</taxon>
        <taxon>Pezizomycotina</taxon>
        <taxon>Sordariomycetes</taxon>
        <taxon>Hypocreomycetidae</taxon>
        <taxon>Hypocreales</taxon>
        <taxon>Nectriaceae</taxon>
        <taxon>Fusarium</taxon>
        <taxon>Fusarium oxysporum species complex</taxon>
    </lineage>
</organism>
<keyword evidence="1" id="KW-0812">Transmembrane</keyword>
<dbReference type="VEuPathDB" id="FungiDB:FOC1_g10014374"/>
<feature type="transmembrane region" description="Helical" evidence="1">
    <location>
        <begin position="86"/>
        <end position="107"/>
    </location>
</feature>
<proteinExistence type="predicted"/>
<dbReference type="VEuPathDB" id="FungiDB:FOMG_03972"/>
<gene>
    <name evidence="2" type="ORF">BFJ69_g15263</name>
</gene>
<reference evidence="2 3" key="1">
    <citation type="journal article" date="2018" name="Sci. Rep.">
        <title>Characterisation of pathogen-specific regions and novel effector candidates in Fusarium oxysporum f. sp. cepae.</title>
        <authorList>
            <person name="Armitage A.D."/>
            <person name="Taylor A."/>
            <person name="Sobczyk M.K."/>
            <person name="Baxter L."/>
            <person name="Greenfield B.P."/>
            <person name="Bates H.J."/>
            <person name="Wilson F."/>
            <person name="Jackson A.C."/>
            <person name="Ott S."/>
            <person name="Harrison R.J."/>
            <person name="Clarkson J.P."/>
        </authorList>
    </citation>
    <scope>NUCLEOTIDE SEQUENCE [LARGE SCALE GENOMIC DNA]</scope>
    <source>
        <strain evidence="2 3">Fo_A13</strain>
    </source>
</reference>
<dbReference type="EMBL" id="MRCX01000279">
    <property type="protein sequence ID" value="RKK66587.1"/>
    <property type="molecule type" value="Genomic_DNA"/>
</dbReference>
<dbReference type="VEuPathDB" id="FungiDB:FOC4_g10012749"/>
<dbReference type="Proteomes" id="UP000285084">
    <property type="component" value="Unassembled WGS sequence"/>
</dbReference>
<dbReference type="AlphaFoldDB" id="A0A420MER8"/>
<accession>A0A420MER8</accession>
<keyword evidence="1" id="KW-1133">Transmembrane helix</keyword>
<evidence type="ECO:0008006" key="4">
    <source>
        <dbReference type="Google" id="ProtNLM"/>
    </source>
</evidence>